<evidence type="ECO:0000256" key="10">
    <source>
        <dbReference type="ARBA" id="ARBA00022989"/>
    </source>
</evidence>
<gene>
    <name evidence="21" type="ORF">J2739_002301</name>
</gene>
<evidence type="ECO:0000313" key="21">
    <source>
        <dbReference type="EMBL" id="MDR6536528.1"/>
    </source>
</evidence>
<evidence type="ECO:0000256" key="7">
    <source>
        <dbReference type="ARBA" id="ARBA00022692"/>
    </source>
</evidence>
<keyword evidence="5 17" id="KW-0349">Heme</keyword>
<evidence type="ECO:0000256" key="4">
    <source>
        <dbReference type="ARBA" id="ARBA00022448"/>
    </source>
</evidence>
<comment type="function">
    <text evidence="14">Subunits I and II form the functional core of the enzyme complex. Electrons originating in cytochrome c are transferred via heme a and Cu(A) to the binuclear center formed by heme a3 and Cu(B).</text>
</comment>
<dbReference type="PROSITE" id="PS51007">
    <property type="entry name" value="CYTC"/>
    <property type="match status" value="1"/>
</dbReference>
<evidence type="ECO:0000256" key="13">
    <source>
        <dbReference type="ARBA" id="ARBA00023136"/>
    </source>
</evidence>
<dbReference type="Pfam" id="PF00034">
    <property type="entry name" value="Cytochrom_C"/>
    <property type="match status" value="1"/>
</dbReference>
<dbReference type="Gene3D" id="1.10.287.90">
    <property type="match status" value="1"/>
</dbReference>
<comment type="caution">
    <text evidence="21">The sequence shown here is derived from an EMBL/GenBank/DDBJ whole genome shotgun (WGS) entry which is preliminary data.</text>
</comment>
<accession>A0ABU1NDJ0</accession>
<dbReference type="SUPFAM" id="SSF81464">
    <property type="entry name" value="Cytochrome c oxidase subunit II-like, transmembrane region"/>
    <property type="match status" value="1"/>
</dbReference>
<dbReference type="PRINTS" id="PR00605">
    <property type="entry name" value="CYTCHROMECIC"/>
</dbReference>
<dbReference type="InterPro" id="IPR008972">
    <property type="entry name" value="Cupredoxin"/>
</dbReference>
<evidence type="ECO:0000256" key="2">
    <source>
        <dbReference type="ARBA" id="ARBA00004418"/>
    </source>
</evidence>
<feature type="domain" description="Cytochrome c" evidence="20">
    <location>
        <begin position="221"/>
        <end position="315"/>
    </location>
</feature>
<dbReference type="InterPro" id="IPR036257">
    <property type="entry name" value="Cyt_c_oxidase_su2_TM_sf"/>
</dbReference>
<evidence type="ECO:0000256" key="1">
    <source>
        <dbReference type="ARBA" id="ARBA00004141"/>
    </source>
</evidence>
<comment type="subcellular location">
    <subcellularLocation>
        <location evidence="1">Membrane</location>
        <topology evidence="1">Multi-pass membrane protein</topology>
    </subcellularLocation>
    <subcellularLocation>
        <location evidence="2">Periplasm</location>
    </subcellularLocation>
</comment>
<feature type="domain" description="Cytochrome oxidase subunit II copper A binding" evidence="19">
    <location>
        <begin position="104"/>
        <end position="215"/>
    </location>
</feature>
<dbReference type="EMBL" id="JAVDRF010000004">
    <property type="protein sequence ID" value="MDR6536528.1"/>
    <property type="molecule type" value="Genomic_DNA"/>
</dbReference>
<keyword evidence="13 18" id="KW-0472">Membrane</keyword>
<dbReference type="Proteomes" id="UP001184230">
    <property type="component" value="Unassembled WGS sequence"/>
</dbReference>
<keyword evidence="9" id="KW-0249">Electron transport</keyword>
<feature type="transmembrane region" description="Helical" evidence="18">
    <location>
        <begin position="75"/>
        <end position="97"/>
    </location>
</feature>
<keyword evidence="10 18" id="KW-1133">Transmembrane helix</keyword>
<dbReference type="InterPro" id="IPR008168">
    <property type="entry name" value="Cyt_C_IC"/>
</dbReference>
<keyword evidence="11 17" id="KW-0408">Iron</keyword>
<evidence type="ECO:0000256" key="6">
    <source>
        <dbReference type="ARBA" id="ARBA00022660"/>
    </source>
</evidence>
<evidence type="ECO:0000256" key="8">
    <source>
        <dbReference type="ARBA" id="ARBA00022723"/>
    </source>
</evidence>
<dbReference type="NCBIfam" id="TIGR02866">
    <property type="entry name" value="CoxB"/>
    <property type="match status" value="1"/>
</dbReference>
<evidence type="ECO:0000256" key="5">
    <source>
        <dbReference type="ARBA" id="ARBA00022617"/>
    </source>
</evidence>
<dbReference type="RefSeq" id="WP_309901620.1">
    <property type="nucleotide sequence ID" value="NZ_JAVDRF010000004.1"/>
</dbReference>
<evidence type="ECO:0000256" key="15">
    <source>
        <dbReference type="ARBA" id="ARBA00031399"/>
    </source>
</evidence>
<feature type="transmembrane region" description="Helical" evidence="18">
    <location>
        <begin position="29"/>
        <end position="54"/>
    </location>
</feature>
<evidence type="ECO:0000259" key="19">
    <source>
        <dbReference type="PROSITE" id="PS50857"/>
    </source>
</evidence>
<sequence>MNGDTDARLSANFRLLAESASTVAQDADLLFTAMLILCGVVALGVCIAVVFFAVRYRQGARVARGNVERHLGLELGWTLVPLALFIVLFAWGAHGFVRLYRVPPDALPVYVVAKQWMWKLQHRNGKREINELHVPLGQPVHLLMTSQDAIHSFYVPAFRLKQDLVPGRYTGLWFTATQLGEFRLFCAEYCGTEHSQMLGRVVVMNPGEYARWLGSGNEQPSLAQYGFARFRQLGCSGCHAAGSTVHAPALEGLIGRTVHLQDGRSLVADENYVRDAILLPKKDVVAGFEPVMPSFAGQVSEEDIQALIAYLRSTAQPAGAPR</sequence>
<comment type="catalytic activity">
    <reaction evidence="16">
        <text>4 Fe(II)-[cytochrome c] + O2 + 8 H(+)(in) = 4 Fe(III)-[cytochrome c] + 2 H2O + 4 H(+)(out)</text>
        <dbReference type="Rhea" id="RHEA:11436"/>
        <dbReference type="Rhea" id="RHEA-COMP:10350"/>
        <dbReference type="Rhea" id="RHEA-COMP:14399"/>
        <dbReference type="ChEBI" id="CHEBI:15377"/>
        <dbReference type="ChEBI" id="CHEBI:15378"/>
        <dbReference type="ChEBI" id="CHEBI:15379"/>
        <dbReference type="ChEBI" id="CHEBI:29033"/>
        <dbReference type="ChEBI" id="CHEBI:29034"/>
        <dbReference type="EC" id="7.1.1.9"/>
    </reaction>
</comment>
<dbReference type="Pfam" id="PF00116">
    <property type="entry name" value="COX2"/>
    <property type="match status" value="1"/>
</dbReference>
<evidence type="ECO:0000256" key="12">
    <source>
        <dbReference type="ARBA" id="ARBA00023008"/>
    </source>
</evidence>
<dbReference type="SUPFAM" id="SSF46626">
    <property type="entry name" value="Cytochrome c"/>
    <property type="match status" value="1"/>
</dbReference>
<dbReference type="InterPro" id="IPR002429">
    <property type="entry name" value="CcO_II-like_C"/>
</dbReference>
<dbReference type="InterPro" id="IPR036909">
    <property type="entry name" value="Cyt_c-like_dom_sf"/>
</dbReference>
<keyword evidence="6" id="KW-0679">Respiratory chain</keyword>
<keyword evidence="22" id="KW-1185">Reference proteome</keyword>
<keyword evidence="12" id="KW-0186">Copper</keyword>
<organism evidence="21 22">
    <name type="scientific">Variovorax soli</name>
    <dbReference type="NCBI Taxonomy" id="376815"/>
    <lineage>
        <taxon>Bacteria</taxon>
        <taxon>Pseudomonadati</taxon>
        <taxon>Pseudomonadota</taxon>
        <taxon>Betaproteobacteria</taxon>
        <taxon>Burkholderiales</taxon>
        <taxon>Comamonadaceae</taxon>
        <taxon>Variovorax</taxon>
    </lineage>
</organism>
<proteinExistence type="inferred from homology"/>
<evidence type="ECO:0000256" key="9">
    <source>
        <dbReference type="ARBA" id="ARBA00022982"/>
    </source>
</evidence>
<evidence type="ECO:0000256" key="16">
    <source>
        <dbReference type="ARBA" id="ARBA00047816"/>
    </source>
</evidence>
<dbReference type="PANTHER" id="PTHR22888">
    <property type="entry name" value="CYTOCHROME C OXIDASE, SUBUNIT II"/>
    <property type="match status" value="1"/>
</dbReference>
<reference evidence="21 22" key="1">
    <citation type="submission" date="2023-07" db="EMBL/GenBank/DDBJ databases">
        <title>Sorghum-associated microbial communities from plants grown in Nebraska, USA.</title>
        <authorList>
            <person name="Schachtman D."/>
        </authorList>
    </citation>
    <scope>NUCLEOTIDE SEQUENCE [LARGE SCALE GENOMIC DNA]</scope>
    <source>
        <strain evidence="21 22">DS1781</strain>
    </source>
</reference>
<dbReference type="Gene3D" id="2.60.40.420">
    <property type="entry name" value="Cupredoxins - blue copper proteins"/>
    <property type="match status" value="1"/>
</dbReference>
<evidence type="ECO:0000256" key="3">
    <source>
        <dbReference type="ARBA" id="ARBA00007866"/>
    </source>
</evidence>
<keyword evidence="7 18" id="KW-0812">Transmembrane</keyword>
<name>A0ABU1NDJ0_9BURK</name>
<dbReference type="InterPro" id="IPR045187">
    <property type="entry name" value="CcO_II"/>
</dbReference>
<dbReference type="SUPFAM" id="SSF49503">
    <property type="entry name" value="Cupredoxins"/>
    <property type="match status" value="1"/>
</dbReference>
<evidence type="ECO:0000256" key="14">
    <source>
        <dbReference type="ARBA" id="ARBA00024688"/>
    </source>
</evidence>
<evidence type="ECO:0000256" key="18">
    <source>
        <dbReference type="SAM" id="Phobius"/>
    </source>
</evidence>
<evidence type="ECO:0000259" key="20">
    <source>
        <dbReference type="PROSITE" id="PS51007"/>
    </source>
</evidence>
<dbReference type="InterPro" id="IPR014222">
    <property type="entry name" value="Cyt_c_oxidase_su2"/>
</dbReference>
<evidence type="ECO:0000313" key="22">
    <source>
        <dbReference type="Proteomes" id="UP001184230"/>
    </source>
</evidence>
<dbReference type="Gene3D" id="1.10.760.10">
    <property type="entry name" value="Cytochrome c-like domain"/>
    <property type="match status" value="1"/>
</dbReference>
<comment type="similarity">
    <text evidence="3">Belongs to the cytochrome c oxidase subunit 2 family.</text>
</comment>
<keyword evidence="8 17" id="KW-0479">Metal-binding</keyword>
<evidence type="ECO:0000256" key="11">
    <source>
        <dbReference type="ARBA" id="ARBA00023004"/>
    </source>
</evidence>
<evidence type="ECO:0000256" key="17">
    <source>
        <dbReference type="PROSITE-ProRule" id="PRU00433"/>
    </source>
</evidence>
<dbReference type="CDD" id="cd13915">
    <property type="entry name" value="CuRO_HCO_II_like_2"/>
    <property type="match status" value="1"/>
</dbReference>
<keyword evidence="4" id="KW-0813">Transport</keyword>
<dbReference type="InterPro" id="IPR009056">
    <property type="entry name" value="Cyt_c-like_dom"/>
</dbReference>
<protein>
    <recommendedName>
        <fullName evidence="15">Cytochrome aa3 subunit 2</fullName>
    </recommendedName>
</protein>
<dbReference type="PANTHER" id="PTHR22888:SF9">
    <property type="entry name" value="CYTOCHROME C OXIDASE SUBUNIT 2"/>
    <property type="match status" value="1"/>
</dbReference>
<dbReference type="PROSITE" id="PS50857">
    <property type="entry name" value="COX2_CUA"/>
    <property type="match status" value="1"/>
</dbReference>